<dbReference type="OrthoDB" id="68090at2759"/>
<feature type="compositionally biased region" description="Gly residues" evidence="11">
    <location>
        <begin position="265"/>
        <end position="276"/>
    </location>
</feature>
<dbReference type="GO" id="GO:0000502">
    <property type="term" value="C:proteasome complex"/>
    <property type="evidence" value="ECO:0007669"/>
    <property type="project" value="UniProtKB-KW"/>
</dbReference>
<evidence type="ECO:0000313" key="15">
    <source>
        <dbReference type="Proteomes" id="UP000700596"/>
    </source>
</evidence>
<feature type="compositionally biased region" description="Pro residues" evidence="11">
    <location>
        <begin position="240"/>
        <end position="249"/>
    </location>
</feature>
<dbReference type="PANTHER" id="PTHR13266">
    <property type="entry name" value="PROTEASOME INHIBITOR"/>
    <property type="match status" value="1"/>
</dbReference>
<dbReference type="AlphaFoldDB" id="A0A9P9IC47"/>
<dbReference type="Pfam" id="PF08577">
    <property type="entry name" value="PI31_Prot_C"/>
    <property type="match status" value="1"/>
</dbReference>
<evidence type="ECO:0000256" key="4">
    <source>
        <dbReference type="ARBA" id="ARBA00022481"/>
    </source>
</evidence>
<feature type="domain" description="PI31 proteasome regulator C-terminal" evidence="12">
    <location>
        <begin position="275"/>
        <end position="333"/>
    </location>
</feature>
<dbReference type="GO" id="GO:0004866">
    <property type="term" value="F:endopeptidase inhibitor activity"/>
    <property type="evidence" value="ECO:0007669"/>
    <property type="project" value="InterPro"/>
</dbReference>
<keyword evidence="15" id="KW-1185">Reference proteome</keyword>
<dbReference type="PANTHER" id="PTHR13266:SF1">
    <property type="entry name" value="PROTEASOME INHIBITOR PI31 SUBUNIT"/>
    <property type="match status" value="1"/>
</dbReference>
<evidence type="ECO:0000256" key="9">
    <source>
        <dbReference type="ARBA" id="ARBA00022990"/>
    </source>
</evidence>
<evidence type="ECO:0000313" key="14">
    <source>
        <dbReference type="EMBL" id="KAH7116088.1"/>
    </source>
</evidence>
<feature type="region of interest" description="Disordered" evidence="11">
    <location>
        <begin position="183"/>
        <end position="324"/>
    </location>
</feature>
<evidence type="ECO:0000256" key="11">
    <source>
        <dbReference type="SAM" id="MobiDB-lite"/>
    </source>
</evidence>
<evidence type="ECO:0000256" key="3">
    <source>
        <dbReference type="ARBA" id="ARBA00006405"/>
    </source>
</evidence>
<dbReference type="InterPro" id="IPR013886">
    <property type="entry name" value="PI31_Prot_C"/>
</dbReference>
<evidence type="ECO:0000256" key="5">
    <source>
        <dbReference type="ARBA" id="ARBA00022490"/>
    </source>
</evidence>
<dbReference type="Pfam" id="PF11566">
    <property type="entry name" value="PI31_Prot_N"/>
    <property type="match status" value="1"/>
</dbReference>
<comment type="subcellular location">
    <subcellularLocation>
        <location evidence="2">Cytoplasm</location>
    </subcellularLocation>
    <subcellularLocation>
        <location evidence="1">Endoplasmic reticulum</location>
    </subcellularLocation>
</comment>
<feature type="domain" description="PI31 proteasome regulator N-terminal" evidence="13">
    <location>
        <begin position="29"/>
        <end position="186"/>
    </location>
</feature>
<dbReference type="GO" id="GO:0070628">
    <property type="term" value="F:proteasome binding"/>
    <property type="evidence" value="ECO:0007669"/>
    <property type="project" value="InterPro"/>
</dbReference>
<dbReference type="GO" id="GO:0043161">
    <property type="term" value="P:proteasome-mediated ubiquitin-dependent protein catabolic process"/>
    <property type="evidence" value="ECO:0007669"/>
    <property type="project" value="InterPro"/>
</dbReference>
<protein>
    <submittedName>
        <fullName evidence="14">PI31 proteasome regulator N-terminal-domain-containing protein</fullName>
    </submittedName>
</protein>
<comment type="function">
    <text evidence="10">Plays an important role in control of proteasome function. Inhibits the hydrolysis of protein and peptide substrates by the 20S proteasome. Also inhibits the activation of the proteasome by the proteasome regulatory proteins PA700 and PA28.</text>
</comment>
<name>A0A9P9IC47_9PLEO</name>
<feature type="compositionally biased region" description="Pro residues" evidence="11">
    <location>
        <begin position="216"/>
        <end position="227"/>
    </location>
</feature>
<evidence type="ECO:0000256" key="1">
    <source>
        <dbReference type="ARBA" id="ARBA00004240"/>
    </source>
</evidence>
<proteinExistence type="inferred from homology"/>
<keyword evidence="4" id="KW-0488">Methylation</keyword>
<evidence type="ECO:0000256" key="7">
    <source>
        <dbReference type="ARBA" id="ARBA00022824"/>
    </source>
</evidence>
<evidence type="ECO:0000256" key="10">
    <source>
        <dbReference type="ARBA" id="ARBA00024805"/>
    </source>
</evidence>
<dbReference type="EMBL" id="JAGMWT010000015">
    <property type="protein sequence ID" value="KAH7116088.1"/>
    <property type="molecule type" value="Genomic_DNA"/>
</dbReference>
<reference evidence="14" key="1">
    <citation type="journal article" date="2021" name="Nat. Commun.">
        <title>Genetic determinants of endophytism in the Arabidopsis root mycobiome.</title>
        <authorList>
            <person name="Mesny F."/>
            <person name="Miyauchi S."/>
            <person name="Thiergart T."/>
            <person name="Pickel B."/>
            <person name="Atanasova L."/>
            <person name="Karlsson M."/>
            <person name="Huettel B."/>
            <person name="Barry K.W."/>
            <person name="Haridas S."/>
            <person name="Chen C."/>
            <person name="Bauer D."/>
            <person name="Andreopoulos W."/>
            <person name="Pangilinan J."/>
            <person name="LaButti K."/>
            <person name="Riley R."/>
            <person name="Lipzen A."/>
            <person name="Clum A."/>
            <person name="Drula E."/>
            <person name="Henrissat B."/>
            <person name="Kohler A."/>
            <person name="Grigoriev I.V."/>
            <person name="Martin F.M."/>
            <person name="Hacquard S."/>
        </authorList>
    </citation>
    <scope>NUCLEOTIDE SEQUENCE</scope>
    <source>
        <strain evidence="14">MPI-CAGE-CH-0243</strain>
    </source>
</reference>
<keyword evidence="5" id="KW-0963">Cytoplasm</keyword>
<dbReference type="Proteomes" id="UP000700596">
    <property type="component" value="Unassembled WGS sequence"/>
</dbReference>
<evidence type="ECO:0000256" key="8">
    <source>
        <dbReference type="ARBA" id="ARBA00022942"/>
    </source>
</evidence>
<dbReference type="GO" id="GO:0005783">
    <property type="term" value="C:endoplasmic reticulum"/>
    <property type="evidence" value="ECO:0007669"/>
    <property type="project" value="UniProtKB-SubCell"/>
</dbReference>
<dbReference type="Gene3D" id="3.40.1000.30">
    <property type="match status" value="1"/>
</dbReference>
<organism evidence="14 15">
    <name type="scientific">Dendryphion nanum</name>
    <dbReference type="NCBI Taxonomy" id="256645"/>
    <lineage>
        <taxon>Eukaryota</taxon>
        <taxon>Fungi</taxon>
        <taxon>Dikarya</taxon>
        <taxon>Ascomycota</taxon>
        <taxon>Pezizomycotina</taxon>
        <taxon>Dothideomycetes</taxon>
        <taxon>Pleosporomycetidae</taxon>
        <taxon>Pleosporales</taxon>
        <taxon>Torulaceae</taxon>
        <taxon>Dendryphion</taxon>
    </lineage>
</organism>
<evidence type="ECO:0000259" key="13">
    <source>
        <dbReference type="Pfam" id="PF11566"/>
    </source>
</evidence>
<keyword evidence="6" id="KW-0597">Phosphoprotein</keyword>
<evidence type="ECO:0000256" key="2">
    <source>
        <dbReference type="ARBA" id="ARBA00004496"/>
    </source>
</evidence>
<feature type="compositionally biased region" description="Gly residues" evidence="11">
    <location>
        <begin position="295"/>
        <end position="309"/>
    </location>
</feature>
<feature type="compositionally biased region" description="Basic and acidic residues" evidence="11">
    <location>
        <begin position="186"/>
        <end position="215"/>
    </location>
</feature>
<evidence type="ECO:0000259" key="12">
    <source>
        <dbReference type="Pfam" id="PF08577"/>
    </source>
</evidence>
<comment type="similarity">
    <text evidence="3">Belongs to the proteasome inhibitor PI31 family.</text>
</comment>
<accession>A0A9P9IC47</accession>
<gene>
    <name evidence="14" type="ORF">B0J11DRAFT_571825</name>
</gene>
<sequence>MVSDRTAGNPLSAESLRTFMAASIPKTQAPQLKNAVEAVALAVHAGFIAVGFKLVGLGEDHRIDASADAHNPQSLPTEWNASSSYAFRYTHSQSSMEYLIKVNRLGGKAVVLGLAVGDDKTASFEVVVKDYLSESAIPVELPEGTSTEDAVSKLKDLFISDGRLNDLSALLKISIIQKLAPSLQKEGYEETRSNNQEDNREQPRGGQRGEPREPRQPPNNDPEPARPNPYHDPLHAPPRYGQPPLPEPIPGFEDEYEINRPPRGGLLGNPLPGGYGNADLYPPGLGPHDPLRPHFGGGGGLPRPGGGGMHPTFDDPLFGGGGGPGGYDPRAPPERVMTQSGPMTRCAITEEVLEEVREGLEAGLAEVSVDLAAGLIIHSADLGTMTSYSDARTRAAASYRDQEKCVLMRDNVLLRQEGKMYYER</sequence>
<evidence type="ECO:0000256" key="6">
    <source>
        <dbReference type="ARBA" id="ARBA00022553"/>
    </source>
</evidence>
<keyword evidence="8 14" id="KW-0647">Proteasome</keyword>
<keyword evidence="7" id="KW-0256">Endoplasmic reticulum</keyword>
<keyword evidence="9" id="KW-0007">Acetylation</keyword>
<comment type="caution">
    <text evidence="14">The sequence shown here is derived from an EMBL/GenBank/DDBJ whole genome shotgun (WGS) entry which is preliminary data.</text>
</comment>
<dbReference type="InterPro" id="IPR021625">
    <property type="entry name" value="PI31_Prot_N"/>
</dbReference>
<dbReference type="InterPro" id="IPR045128">
    <property type="entry name" value="PI31-like"/>
</dbReference>